<gene>
    <name evidence="3" type="ORF">B7P43_G03863</name>
</gene>
<feature type="domain" description="GYF" evidence="2">
    <location>
        <begin position="608"/>
        <end position="656"/>
    </location>
</feature>
<proteinExistence type="predicted"/>
<keyword evidence="4" id="KW-1185">Reference proteome</keyword>
<feature type="region of interest" description="Disordered" evidence="1">
    <location>
        <begin position="421"/>
        <end position="504"/>
    </location>
</feature>
<reference evidence="3 4" key="1">
    <citation type="submission" date="2017-12" db="EMBL/GenBank/DDBJ databases">
        <title>Hemimetabolous genomes reveal molecular basis of termite eusociality.</title>
        <authorList>
            <person name="Harrison M.C."/>
            <person name="Jongepier E."/>
            <person name="Robertson H.M."/>
            <person name="Arning N."/>
            <person name="Bitard-Feildel T."/>
            <person name="Chao H."/>
            <person name="Childers C.P."/>
            <person name="Dinh H."/>
            <person name="Doddapaneni H."/>
            <person name="Dugan S."/>
            <person name="Gowin J."/>
            <person name="Greiner C."/>
            <person name="Han Y."/>
            <person name="Hu H."/>
            <person name="Hughes D.S.T."/>
            <person name="Huylmans A.-K."/>
            <person name="Kemena C."/>
            <person name="Kremer L.P.M."/>
            <person name="Lee S.L."/>
            <person name="Lopez-Ezquerra A."/>
            <person name="Mallet L."/>
            <person name="Monroy-Kuhn J.M."/>
            <person name="Moser A."/>
            <person name="Murali S.C."/>
            <person name="Muzny D.M."/>
            <person name="Otani S."/>
            <person name="Piulachs M.-D."/>
            <person name="Poelchau M."/>
            <person name="Qu J."/>
            <person name="Schaub F."/>
            <person name="Wada-Katsumata A."/>
            <person name="Worley K.C."/>
            <person name="Xie Q."/>
            <person name="Ylla G."/>
            <person name="Poulsen M."/>
            <person name="Gibbs R.A."/>
            <person name="Schal C."/>
            <person name="Richards S."/>
            <person name="Belles X."/>
            <person name="Korb J."/>
            <person name="Bornberg-Bauer E."/>
        </authorList>
    </citation>
    <scope>NUCLEOTIDE SEQUENCE [LARGE SCALE GENOMIC DNA]</scope>
    <source>
        <tissue evidence="3">Whole body</tissue>
    </source>
</reference>
<dbReference type="OrthoDB" id="48509at2759"/>
<dbReference type="InterPro" id="IPR035445">
    <property type="entry name" value="GYF-like_dom_sf"/>
</dbReference>
<sequence length="1497" mass="166682">MKMTDSMKFGPEWLRNLSQDGCTQPSIPSTPRYQLADHRYGREEMLALFDHMVKAPDQLTSVSSLYVEKTQEPLALQQMTEDETRNWNRGINSDAVLRLTGKVPAGTSLGPRGRGGSVDRGRGRGRGGYHYSRGLSYEEPGDGVDSRGGLRGGLDRDRVEGSISSATSFPRNIRPFDRSQGSLTDRGWSERNGDSGDWNGSTSPRKEFGGGRGFMSDNWRRHRGGGEDEDGWRTATNSRSDKWVRSSSWREGDKDGSEMDKERNVTGRGQGWERGRSWDEPGTSAPSHHPPRRLCDEDILPEWVNDNPSESGGSFDASGAFHGGGGYSDEDEDGIMSTGGGSGGGSHSRESRCKLLSDSSGTKRVQPGMTGSGRRVLGTTGNSTNAHDRDETGISLATDQAAEEIQQQSTERLVTSVLTLSNSSETSKVPPESLTSDTSTSSGSNKKTSPPPTSQSAALSSNSLSNNSTLITKKTSTSSESATVLQHQPGATSDSGTSDSITNSVFPASSTLCVNEMMRNSTEGMASVGPAVTSADTNDSVQNRVSGSATETERLLLVRPQTVTVGRQKSEDDMEHMQEVADDLVAKLMDDEEGHEKLITSLQQTSVAEKWYYRDPQGEVQGPFLSGEMAEWFRAGYFTLNLLVKRSCDDRYSQLGDLIKIWGRIPFMPGHAVPPLKGGDSVPTSVPTTGQSTLTQAVTAPTVPTGLEQENLLMQHYHYQYLQRQFLLRQQAVTGKLSQTEHWSSLTPLEQQQLIMQQMLSQPITQQPVDPFMQQMAAHMHKAPVLHLLSQLHQPKVPTTSMPDSQHPPAQTQTPALEPLQQLIQQMGGLQQLPASTGHQSLLHSQPLSVPNTTVNKSDNESNPIQMFIRQLGTKASKPQLESVWGGNMTPGATSAAAAAAAAAAAFTTPGWLGQIPAAPPGQLPPSSMWDLHGKDVKTEQQILVEQMRAEEERRRDELRKQEETQRKTEEEEEKRKQLEEELRKKEAEKQKLEEQMQKMEEERKQEEWRRKEEERERLEEKRRLEEQLRQEEEQKHKLAEEAAERKRQQEETKRLEEEAAAHKREEAARKKEEERKRKEEEKEKKRKLEEERKREDEERRRLEEEVARKKQQQDEEERRLEQQRRQTEALRRLQEQQQRAKSAPWSQQTPGAGSSLADIQRQEKEKKERELREQQQLLLQQQQQSQLHLQSQASESSVSGNSGRSSNSLQLKWADRKPVPVNKVKSLAEIQAEEQEQLAKQQEKERAERAQQQKEIALPPSAGIWGAASQSLSWASSCPNTTTVWGSTTPATTGVVGFWDEVAPSAPKPSGKSVGGKAKVGAATSTVGNSSSGKASGSKTRSKKEEALVWKLFEQNVPRGDEFTQWCSKALSGLQSSVDIPTFVGFLRDIESPYEVKDYVRLYLGEGKEVQEFARQFLERRSKWRSAQRAVPLEDDMCVPAPAVNPLTTDFQEVKGRGKKAKKSKMFRVDNRILGFSVTAAQDRINVGDRDYGDGL</sequence>
<evidence type="ECO:0000313" key="4">
    <source>
        <dbReference type="Proteomes" id="UP000235965"/>
    </source>
</evidence>
<dbReference type="PANTHER" id="PTHR14445:SF36">
    <property type="entry name" value="FI03272P-RELATED"/>
    <property type="match status" value="1"/>
</dbReference>
<feature type="compositionally biased region" description="Polar residues" evidence="1">
    <location>
        <begin position="484"/>
        <end position="504"/>
    </location>
</feature>
<feature type="compositionally biased region" description="Low complexity" evidence="1">
    <location>
        <begin position="1175"/>
        <end position="1209"/>
    </location>
</feature>
<feature type="region of interest" description="Disordered" evidence="1">
    <location>
        <begin position="840"/>
        <end position="862"/>
    </location>
</feature>
<protein>
    <recommendedName>
        <fullName evidence="2">GYF domain-containing protein</fullName>
    </recommendedName>
</protein>
<dbReference type="PANTHER" id="PTHR14445">
    <property type="entry name" value="GRB10 INTERACTING GYF PROTEIN"/>
    <property type="match status" value="1"/>
</dbReference>
<feature type="compositionally biased region" description="Polar residues" evidence="1">
    <location>
        <begin position="534"/>
        <end position="550"/>
    </location>
</feature>
<dbReference type="EMBL" id="NEVH01002982">
    <property type="protein sequence ID" value="PNF41149.1"/>
    <property type="molecule type" value="Genomic_DNA"/>
</dbReference>
<dbReference type="PROSITE" id="PS50829">
    <property type="entry name" value="GYF"/>
    <property type="match status" value="1"/>
</dbReference>
<evidence type="ECO:0000259" key="2">
    <source>
        <dbReference type="PROSITE" id="PS50829"/>
    </source>
</evidence>
<feature type="region of interest" description="Disordered" evidence="1">
    <location>
        <begin position="102"/>
        <end position="391"/>
    </location>
</feature>
<feature type="compositionally biased region" description="Basic and acidic residues" evidence="1">
    <location>
        <begin position="239"/>
        <end position="279"/>
    </location>
</feature>
<dbReference type="SUPFAM" id="SSF55277">
    <property type="entry name" value="GYF domain"/>
    <property type="match status" value="1"/>
</dbReference>
<feature type="compositionally biased region" description="Basic and acidic residues" evidence="1">
    <location>
        <begin position="1161"/>
        <end position="1174"/>
    </location>
</feature>
<evidence type="ECO:0000256" key="1">
    <source>
        <dbReference type="SAM" id="MobiDB-lite"/>
    </source>
</evidence>
<dbReference type="InterPro" id="IPR051640">
    <property type="entry name" value="GRB10-interact_GYF"/>
</dbReference>
<dbReference type="Gene3D" id="3.30.1490.40">
    <property type="match status" value="1"/>
</dbReference>
<feature type="region of interest" description="Disordered" evidence="1">
    <location>
        <begin position="1306"/>
        <end position="1341"/>
    </location>
</feature>
<dbReference type="InParanoid" id="A0A2J7RK14"/>
<organism evidence="3 4">
    <name type="scientific">Cryptotermes secundus</name>
    <dbReference type="NCBI Taxonomy" id="105785"/>
    <lineage>
        <taxon>Eukaryota</taxon>
        <taxon>Metazoa</taxon>
        <taxon>Ecdysozoa</taxon>
        <taxon>Arthropoda</taxon>
        <taxon>Hexapoda</taxon>
        <taxon>Insecta</taxon>
        <taxon>Pterygota</taxon>
        <taxon>Neoptera</taxon>
        <taxon>Polyneoptera</taxon>
        <taxon>Dictyoptera</taxon>
        <taxon>Blattodea</taxon>
        <taxon>Blattoidea</taxon>
        <taxon>Termitoidae</taxon>
        <taxon>Kalotermitidae</taxon>
        <taxon>Cryptotermitinae</taxon>
        <taxon>Cryptotermes</taxon>
    </lineage>
</organism>
<dbReference type="Pfam" id="PF02213">
    <property type="entry name" value="GYF"/>
    <property type="match status" value="1"/>
</dbReference>
<dbReference type="CDD" id="cd00072">
    <property type="entry name" value="GYF"/>
    <property type="match status" value="1"/>
</dbReference>
<feature type="region of interest" description="Disordered" evidence="1">
    <location>
        <begin position="527"/>
        <end position="551"/>
    </location>
</feature>
<comment type="caution">
    <text evidence="3">The sequence shown here is derived from an EMBL/GenBank/DDBJ whole genome shotgun (WGS) entry which is preliminary data.</text>
</comment>
<feature type="compositionally biased region" description="Low complexity" evidence="1">
    <location>
        <begin position="421"/>
        <end position="483"/>
    </location>
</feature>
<feature type="compositionally biased region" description="Basic and acidic residues" evidence="1">
    <location>
        <begin position="949"/>
        <end position="1135"/>
    </location>
</feature>
<dbReference type="InterPro" id="IPR003169">
    <property type="entry name" value="GYF"/>
</dbReference>
<name>A0A2J7RK14_9NEOP</name>
<dbReference type="GO" id="GO:0005829">
    <property type="term" value="C:cytosol"/>
    <property type="evidence" value="ECO:0007669"/>
    <property type="project" value="TreeGrafter"/>
</dbReference>
<feature type="compositionally biased region" description="Low complexity" evidence="1">
    <location>
        <begin position="1306"/>
        <end position="1340"/>
    </location>
</feature>
<accession>A0A2J7RK14</accession>
<dbReference type="SMART" id="SM00444">
    <property type="entry name" value="GYF"/>
    <property type="match status" value="1"/>
</dbReference>
<dbReference type="FunCoup" id="A0A2J7RK14">
    <property type="interactions" value="778"/>
</dbReference>
<dbReference type="Proteomes" id="UP000235965">
    <property type="component" value="Unassembled WGS sequence"/>
</dbReference>
<dbReference type="STRING" id="105785.A0A2J7RK14"/>
<feature type="compositionally biased region" description="Basic and acidic residues" evidence="1">
    <location>
        <begin position="1242"/>
        <end position="1253"/>
    </location>
</feature>
<feature type="region of interest" description="Disordered" evidence="1">
    <location>
        <begin position="949"/>
        <end position="1219"/>
    </location>
</feature>
<feature type="region of interest" description="Disordered" evidence="1">
    <location>
        <begin position="1235"/>
        <end position="1263"/>
    </location>
</feature>
<feature type="compositionally biased region" description="Gly residues" evidence="1">
    <location>
        <begin position="337"/>
        <end position="346"/>
    </location>
</feature>
<evidence type="ECO:0000313" key="3">
    <source>
        <dbReference type="EMBL" id="PNF41149.1"/>
    </source>
</evidence>